<dbReference type="Proteomes" id="UP001239111">
    <property type="component" value="Chromosome 2"/>
</dbReference>
<evidence type="ECO:0000313" key="1">
    <source>
        <dbReference type="EMBL" id="KAJ8678066.1"/>
    </source>
</evidence>
<dbReference type="EMBL" id="CM056742">
    <property type="protein sequence ID" value="KAJ8678066.1"/>
    <property type="molecule type" value="Genomic_DNA"/>
</dbReference>
<comment type="caution">
    <text evidence="1">The sequence shown here is derived from an EMBL/GenBank/DDBJ whole genome shotgun (WGS) entry which is preliminary data.</text>
</comment>
<protein>
    <submittedName>
        <fullName evidence="1">Uncharacterized protein</fullName>
    </submittedName>
</protein>
<reference evidence="1" key="1">
    <citation type="submission" date="2023-04" db="EMBL/GenBank/DDBJ databases">
        <title>A chromosome-level genome assembly of the parasitoid wasp Eretmocerus hayati.</title>
        <authorList>
            <person name="Zhong Y."/>
            <person name="Liu S."/>
            <person name="Liu Y."/>
        </authorList>
    </citation>
    <scope>NUCLEOTIDE SEQUENCE</scope>
    <source>
        <strain evidence="1">ZJU_SS_LIU_2023</strain>
    </source>
</reference>
<keyword evidence="2" id="KW-1185">Reference proteome</keyword>
<gene>
    <name evidence="1" type="ORF">QAD02_013853</name>
</gene>
<accession>A0ACC2P3Q7</accession>
<sequence>MENWVGKNFKSMKDLDTFILKYCRKYGKELSIHGSHYNEDPDATTPYHSLNYKCGCYGKPRKVENATRKTNSKKCECPFIVEISNVKNRGLVITSQSDLRHTERCNARIMTDKEKAGLEKRFATRAQKYNHVLPPLTEPINPQANCDEDNTRDGHSGESDDSENEEVITEKTDQPSTVAAAATMQMRQITPPDFGLGTLIEQALSVSAENRLPSQELSSEENDDEQGAAGNHMEEIRPISELAVESVKDPGLQDNVPASQSRPAEENDSFELNSATEETDKHSRESRLQQEVVQVHEHGSGKNTRSMRMRTEKPTKIAAKPIKPTKPSKVSRDVSMEIETEDDSTGEPRFQTMKMETAEDANDISIEEPRRTRGRPKEHPKTAIGLPRIRSLQPFNEKSKNQKARLMLSLVMKSGSTKNVMSLSSKLKLIDISHLSGGVLPDLYACDAVDISILEPYLEEDASKFIKRMQSYKKKRNLSMCTHCGQKNDKSSLACQSCLSRHHKKCVNWKSGTKNVIYVCKYCKTQKF</sequence>
<proteinExistence type="predicted"/>
<organism evidence="1 2">
    <name type="scientific">Eretmocerus hayati</name>
    <dbReference type="NCBI Taxonomy" id="131215"/>
    <lineage>
        <taxon>Eukaryota</taxon>
        <taxon>Metazoa</taxon>
        <taxon>Ecdysozoa</taxon>
        <taxon>Arthropoda</taxon>
        <taxon>Hexapoda</taxon>
        <taxon>Insecta</taxon>
        <taxon>Pterygota</taxon>
        <taxon>Neoptera</taxon>
        <taxon>Endopterygota</taxon>
        <taxon>Hymenoptera</taxon>
        <taxon>Apocrita</taxon>
        <taxon>Proctotrupomorpha</taxon>
        <taxon>Chalcidoidea</taxon>
        <taxon>Aphelinidae</taxon>
        <taxon>Aphelininae</taxon>
        <taxon>Eretmocerus</taxon>
    </lineage>
</organism>
<name>A0ACC2P3Q7_9HYME</name>
<evidence type="ECO:0000313" key="2">
    <source>
        <dbReference type="Proteomes" id="UP001239111"/>
    </source>
</evidence>